<dbReference type="AlphaFoldDB" id="A0A0C1R0P7"/>
<feature type="domain" description="Bacterial Pleckstrin homology" evidence="2">
    <location>
        <begin position="64"/>
        <end position="161"/>
    </location>
</feature>
<keyword evidence="1" id="KW-0812">Transmembrane</keyword>
<evidence type="ECO:0000313" key="3">
    <source>
        <dbReference type="EMBL" id="KIE46947.1"/>
    </source>
</evidence>
<feature type="transmembrane region" description="Helical" evidence="1">
    <location>
        <begin position="12"/>
        <end position="30"/>
    </location>
</feature>
<accession>A0A0C1R0P7</accession>
<feature type="transmembrane region" description="Helical" evidence="1">
    <location>
        <begin position="272"/>
        <end position="294"/>
    </location>
</feature>
<reference evidence="3 4" key="1">
    <citation type="journal article" date="2015" name="Infect. Genet. Evol.">
        <title>Genomic sequences of six botulinum neurotoxin-producing strains representing three clostridial species illustrate the mobility and diversity of botulinum neurotoxin genes.</title>
        <authorList>
            <person name="Smith T.J."/>
            <person name="Hill K.K."/>
            <person name="Xie G."/>
            <person name="Foley B.T."/>
            <person name="Williamson C.H."/>
            <person name="Foster J.T."/>
            <person name="Johnson S.L."/>
            <person name="Chertkov O."/>
            <person name="Teshima H."/>
            <person name="Gibbons H.S."/>
            <person name="Johnsky L.A."/>
            <person name="Karavis M.A."/>
            <person name="Smith L.A."/>
        </authorList>
    </citation>
    <scope>NUCLEOTIDE SEQUENCE [LARGE SCALE GENOMIC DNA]</scope>
    <source>
        <strain evidence="3 4">CDC 2741</strain>
    </source>
</reference>
<dbReference type="Pfam" id="PF10882">
    <property type="entry name" value="bPH_5"/>
    <property type="match status" value="1"/>
</dbReference>
<gene>
    <name evidence="3" type="ORF">U732_1263</name>
</gene>
<proteinExistence type="predicted"/>
<keyword evidence="1" id="KW-1133">Transmembrane helix</keyword>
<feature type="transmembrane region" description="Helical" evidence="1">
    <location>
        <begin position="188"/>
        <end position="209"/>
    </location>
</feature>
<dbReference type="InterPro" id="IPR027783">
    <property type="entry name" value="Bacterial_PH-related"/>
</dbReference>
<dbReference type="RefSeq" id="WP_039632145.1">
    <property type="nucleotide sequence ID" value="NZ_AYSO01000015.1"/>
</dbReference>
<feature type="transmembrane region" description="Helical" evidence="1">
    <location>
        <begin position="36"/>
        <end position="61"/>
    </location>
</feature>
<organism evidence="3 4">
    <name type="scientific">Clostridium argentinense CDC 2741</name>
    <dbReference type="NCBI Taxonomy" id="1418104"/>
    <lineage>
        <taxon>Bacteria</taxon>
        <taxon>Bacillati</taxon>
        <taxon>Bacillota</taxon>
        <taxon>Clostridia</taxon>
        <taxon>Eubacteriales</taxon>
        <taxon>Clostridiaceae</taxon>
        <taxon>Clostridium</taxon>
    </lineage>
</organism>
<dbReference type="STRING" id="29341.RSJ17_13885"/>
<comment type="caution">
    <text evidence="3">The sequence shown here is derived from an EMBL/GenBank/DDBJ whole genome shotgun (WGS) entry which is preliminary data.</text>
</comment>
<evidence type="ECO:0000313" key="4">
    <source>
        <dbReference type="Proteomes" id="UP000031366"/>
    </source>
</evidence>
<protein>
    <submittedName>
        <fullName evidence="3">Bacterial PH domain protein</fullName>
    </submittedName>
</protein>
<sequence>MTVFTSKKDKEVISILLLALLYNVLLVILMNNMHSYVVINLLRLITVACNLYYFYYIFLWLSLKYEIYEDKLIINGLNGLKKIEIPLKDIEGYTKLSGRIKGVKLSGIATNTFALGRTVVKKVGTTRMFVTNNKNVIYLKTKDCNIAISPEDVSAVEGLLNKNGIYLMDWETKFNKVNKLYKNIKYKLPLFLTSIVIIILTINPLFLYVTQRLPDVMPITFDAKLRPVVMGTPKQFTFTQMTYGGLNMGLLFCMYYASYFCAKYDKKTAYRYLYIALAIASVFLYMQIRMLLIAM</sequence>
<feature type="transmembrane region" description="Helical" evidence="1">
    <location>
        <begin position="241"/>
        <end position="260"/>
    </location>
</feature>
<dbReference type="Proteomes" id="UP000031366">
    <property type="component" value="Unassembled WGS sequence"/>
</dbReference>
<keyword evidence="4" id="KW-1185">Reference proteome</keyword>
<keyword evidence="1" id="KW-0472">Membrane</keyword>
<evidence type="ECO:0000259" key="2">
    <source>
        <dbReference type="Pfam" id="PF10882"/>
    </source>
</evidence>
<evidence type="ECO:0000256" key="1">
    <source>
        <dbReference type="SAM" id="Phobius"/>
    </source>
</evidence>
<dbReference type="EMBL" id="AYSO01000015">
    <property type="protein sequence ID" value="KIE46947.1"/>
    <property type="molecule type" value="Genomic_DNA"/>
</dbReference>
<name>A0A0C1R0P7_9CLOT</name>